<reference evidence="2" key="1">
    <citation type="submission" date="2021-01" db="EMBL/GenBank/DDBJ databases">
        <title>Whole genome shotgun sequence of Virgisporangium aurantiacum NBRC 16421.</title>
        <authorList>
            <person name="Komaki H."/>
            <person name="Tamura T."/>
        </authorList>
    </citation>
    <scope>NUCLEOTIDE SEQUENCE</scope>
    <source>
        <strain evidence="2">NBRC 16421</strain>
    </source>
</reference>
<evidence type="ECO:0000313" key="2">
    <source>
        <dbReference type="EMBL" id="GIJ56881.1"/>
    </source>
</evidence>
<organism evidence="2 3">
    <name type="scientific">Virgisporangium aurantiacum</name>
    <dbReference type="NCBI Taxonomy" id="175570"/>
    <lineage>
        <taxon>Bacteria</taxon>
        <taxon>Bacillati</taxon>
        <taxon>Actinomycetota</taxon>
        <taxon>Actinomycetes</taxon>
        <taxon>Micromonosporales</taxon>
        <taxon>Micromonosporaceae</taxon>
        <taxon>Virgisporangium</taxon>
    </lineage>
</organism>
<dbReference type="RefSeq" id="WP_203995833.1">
    <property type="nucleotide sequence ID" value="NZ_BOPG01000027.1"/>
</dbReference>
<name>A0A8J3Z3L4_9ACTN</name>
<dbReference type="AlphaFoldDB" id="A0A8J3Z3L4"/>
<feature type="domain" description="ATPase BadF/BadG/BcrA/BcrD type" evidence="1">
    <location>
        <begin position="6"/>
        <end position="286"/>
    </location>
</feature>
<gene>
    <name evidence="2" type="ORF">Vau01_043970</name>
</gene>
<proteinExistence type="predicted"/>
<dbReference type="PANTHER" id="PTHR43190">
    <property type="entry name" value="N-ACETYL-D-GLUCOSAMINE KINASE"/>
    <property type="match status" value="1"/>
</dbReference>
<dbReference type="SUPFAM" id="SSF53067">
    <property type="entry name" value="Actin-like ATPase domain"/>
    <property type="match status" value="1"/>
</dbReference>
<dbReference type="PANTHER" id="PTHR43190:SF3">
    <property type="entry name" value="N-ACETYL-D-GLUCOSAMINE KINASE"/>
    <property type="match status" value="1"/>
</dbReference>
<keyword evidence="3" id="KW-1185">Reference proteome</keyword>
<dbReference type="EMBL" id="BOPG01000027">
    <property type="protein sequence ID" value="GIJ56881.1"/>
    <property type="molecule type" value="Genomic_DNA"/>
</dbReference>
<dbReference type="InterPro" id="IPR052519">
    <property type="entry name" value="Euk-type_GlcNAc_Kinase"/>
</dbReference>
<dbReference type="Pfam" id="PF01869">
    <property type="entry name" value="BcrAD_BadFG"/>
    <property type="match status" value="1"/>
</dbReference>
<comment type="caution">
    <text evidence="2">The sequence shown here is derived from an EMBL/GenBank/DDBJ whole genome shotgun (WGS) entry which is preliminary data.</text>
</comment>
<dbReference type="InterPro" id="IPR043129">
    <property type="entry name" value="ATPase_NBD"/>
</dbReference>
<dbReference type="Proteomes" id="UP000612585">
    <property type="component" value="Unassembled WGS sequence"/>
</dbReference>
<evidence type="ECO:0000259" key="1">
    <source>
        <dbReference type="Pfam" id="PF01869"/>
    </source>
</evidence>
<protein>
    <recommendedName>
        <fullName evidence="1">ATPase BadF/BadG/BcrA/BcrD type domain-containing protein</fullName>
    </recommendedName>
</protein>
<accession>A0A8J3Z3L4</accession>
<evidence type="ECO:0000313" key="3">
    <source>
        <dbReference type="Proteomes" id="UP000612585"/>
    </source>
</evidence>
<sequence length="310" mass="30805">MASLLVGIDGGQSALRLRTSATTRVGVADGFRHGGDDVDDTASAVRRAAVAAGLTGPVDVVCLGLSGLPDGAGAMRALAVAVADVLDAAEVRICADMVTSHAGALPDGFGVVVAVGTGAVCLALDHDGTAHRVDGWGHLFGDDGSAFAVGRAGLAAVQRHRDGRGAATALTTAARTRFGEHVDTGPWRLYRSATVVADVAGFAVDVYACASAGDAVARRIVERAADDLADSVAAAVAAISGDGPVPVAHTGGVLAPGGFAVDLLRDRLADRTPRADLRPAAGSALAGALRLAGDTGPYGALLTVAHRGAR</sequence>
<dbReference type="Gene3D" id="3.30.420.40">
    <property type="match status" value="2"/>
</dbReference>
<dbReference type="InterPro" id="IPR002731">
    <property type="entry name" value="ATPase_BadF"/>
</dbReference>